<sequence length="302" mass="34546">MAAVSRINSVILARVTQKIGPLQVQMQRKLAIDFTFLHLSRIDNVEQSWLTGGPCPHFLVASATPSTASISPLACIKVPRNDEYLKYCKVKFFALYSTHHEDQTCQKNHKNHWKMAEMNKWHRRSWEAKDARPISRSSSSAVELATLAWHRVFLTWKVQNGTWSDHLKVIPQTYLNIPFPELRDGIGKKYTFPTFTEHADSNKQILTTSLTCHCYNLRWWKIREKRCSVLAKLVKRYLSVPASASFGNLEEGSFEIISYRIGIDKTCNVCLCPMISGSYDSLTIFVSHPVVPIQTGFAPQHY</sequence>
<dbReference type="AlphaFoldDB" id="A0A0M9A5K9"/>
<keyword evidence="2" id="KW-1185">Reference proteome</keyword>
<dbReference type="EMBL" id="KQ435737">
    <property type="protein sequence ID" value="KOX76926.1"/>
    <property type="molecule type" value="Genomic_DNA"/>
</dbReference>
<gene>
    <name evidence="1" type="ORF">WN51_10782</name>
</gene>
<reference evidence="1 2" key="1">
    <citation type="submission" date="2015-07" db="EMBL/GenBank/DDBJ databases">
        <title>The genome of Melipona quadrifasciata.</title>
        <authorList>
            <person name="Pan H."/>
            <person name="Kapheim K."/>
        </authorList>
    </citation>
    <scope>NUCLEOTIDE SEQUENCE [LARGE SCALE GENOMIC DNA]</scope>
    <source>
        <strain evidence="1">0111107301</strain>
        <tissue evidence="1">Whole body</tissue>
    </source>
</reference>
<protein>
    <submittedName>
        <fullName evidence="1">Uncharacterized protein</fullName>
    </submittedName>
</protein>
<dbReference type="Proteomes" id="UP000053105">
    <property type="component" value="Unassembled WGS sequence"/>
</dbReference>
<evidence type="ECO:0000313" key="1">
    <source>
        <dbReference type="EMBL" id="KOX76926.1"/>
    </source>
</evidence>
<evidence type="ECO:0000313" key="2">
    <source>
        <dbReference type="Proteomes" id="UP000053105"/>
    </source>
</evidence>
<proteinExistence type="predicted"/>
<organism evidence="1 2">
    <name type="scientific">Melipona quadrifasciata</name>
    <dbReference type="NCBI Taxonomy" id="166423"/>
    <lineage>
        <taxon>Eukaryota</taxon>
        <taxon>Metazoa</taxon>
        <taxon>Ecdysozoa</taxon>
        <taxon>Arthropoda</taxon>
        <taxon>Hexapoda</taxon>
        <taxon>Insecta</taxon>
        <taxon>Pterygota</taxon>
        <taxon>Neoptera</taxon>
        <taxon>Endopterygota</taxon>
        <taxon>Hymenoptera</taxon>
        <taxon>Apocrita</taxon>
        <taxon>Aculeata</taxon>
        <taxon>Apoidea</taxon>
        <taxon>Anthophila</taxon>
        <taxon>Apidae</taxon>
        <taxon>Melipona</taxon>
    </lineage>
</organism>
<accession>A0A0M9A5K9</accession>
<name>A0A0M9A5K9_9HYME</name>